<dbReference type="InterPro" id="IPR044548">
    <property type="entry name" value="AF0060_NTP-PPase_MazG-like"/>
</dbReference>
<name>A0A8J2U0B3_9MICO</name>
<comment type="caution">
    <text evidence="1">The sequence shown here is derived from an EMBL/GenBank/DDBJ whole genome shotgun (WGS) entry which is preliminary data.</text>
</comment>
<organism evidence="1 2">
    <name type="scientific">Sediminivirga luteola</name>
    <dbReference type="NCBI Taxonomy" id="1774748"/>
    <lineage>
        <taxon>Bacteria</taxon>
        <taxon>Bacillati</taxon>
        <taxon>Actinomycetota</taxon>
        <taxon>Actinomycetes</taxon>
        <taxon>Micrococcales</taxon>
        <taxon>Brevibacteriaceae</taxon>
        <taxon>Sediminivirga</taxon>
    </lineage>
</organism>
<accession>A0A8J2U0B3</accession>
<keyword evidence="2" id="KW-1185">Reference proteome</keyword>
<dbReference type="EMBL" id="BMFY01000014">
    <property type="protein sequence ID" value="GGA23856.1"/>
    <property type="molecule type" value="Genomic_DNA"/>
</dbReference>
<dbReference type="RefSeq" id="WP_188551572.1">
    <property type="nucleotide sequence ID" value="NZ_BMFY01000014.1"/>
</dbReference>
<gene>
    <name evidence="1" type="ORF">GCM10011333_28600</name>
</gene>
<reference evidence="1" key="2">
    <citation type="submission" date="2020-09" db="EMBL/GenBank/DDBJ databases">
        <authorList>
            <person name="Sun Q."/>
            <person name="Zhou Y."/>
        </authorList>
    </citation>
    <scope>NUCLEOTIDE SEQUENCE</scope>
    <source>
        <strain evidence="1">CGMCC 1.12785</strain>
    </source>
</reference>
<evidence type="ECO:0008006" key="3">
    <source>
        <dbReference type="Google" id="ProtNLM"/>
    </source>
</evidence>
<protein>
    <recommendedName>
        <fullName evidence="3">MazG-like nucleotide pyrophosphohydrolase family protein</fullName>
    </recommendedName>
</protein>
<dbReference type="Proteomes" id="UP000616114">
    <property type="component" value="Unassembled WGS sequence"/>
</dbReference>
<proteinExistence type="predicted"/>
<sequence>MTNQQVGDALVALSRWIDEGNADRDREAVTWGRLAKIAEEHGEAIAAFIGATGQNPRKGVTHSMQDVRDELLDVAVTALAAYEHLDAHRGRALIELEKKITTVAARAGATAPPAGK</sequence>
<dbReference type="CDD" id="cd11533">
    <property type="entry name" value="NTP-PPase_Af0060_like"/>
    <property type="match status" value="1"/>
</dbReference>
<reference evidence="1" key="1">
    <citation type="journal article" date="2014" name="Int. J. Syst. Evol. Microbiol.">
        <title>Complete genome sequence of Corynebacterium casei LMG S-19264T (=DSM 44701T), isolated from a smear-ripened cheese.</title>
        <authorList>
            <consortium name="US DOE Joint Genome Institute (JGI-PGF)"/>
            <person name="Walter F."/>
            <person name="Albersmeier A."/>
            <person name="Kalinowski J."/>
            <person name="Ruckert C."/>
        </authorList>
    </citation>
    <scope>NUCLEOTIDE SEQUENCE</scope>
    <source>
        <strain evidence="1">CGMCC 1.12785</strain>
    </source>
</reference>
<evidence type="ECO:0000313" key="1">
    <source>
        <dbReference type="EMBL" id="GGA23856.1"/>
    </source>
</evidence>
<evidence type="ECO:0000313" key="2">
    <source>
        <dbReference type="Proteomes" id="UP000616114"/>
    </source>
</evidence>
<dbReference type="SUPFAM" id="SSF101386">
    <property type="entry name" value="all-alpha NTP pyrophosphatases"/>
    <property type="match status" value="1"/>
</dbReference>
<dbReference type="AlphaFoldDB" id="A0A8J2U0B3"/>